<evidence type="ECO:0000256" key="3">
    <source>
        <dbReference type="ARBA" id="ARBA00022801"/>
    </source>
</evidence>
<comment type="similarity">
    <text evidence="1 5">Belongs to the peptidase S8 family.</text>
</comment>
<dbReference type="OrthoDB" id="534383at2759"/>
<dbReference type="Proteomes" id="UP000236333">
    <property type="component" value="Unassembled WGS sequence"/>
</dbReference>
<dbReference type="InterPro" id="IPR000209">
    <property type="entry name" value="Peptidase_S8/S53_dom"/>
</dbReference>
<feature type="domain" description="Peptidase S8/S53" evidence="6">
    <location>
        <begin position="40"/>
        <end position="184"/>
    </location>
</feature>
<feature type="non-terminal residue" evidence="7">
    <location>
        <position position="1"/>
    </location>
</feature>
<evidence type="ECO:0000259" key="6">
    <source>
        <dbReference type="Pfam" id="PF00082"/>
    </source>
</evidence>
<evidence type="ECO:0000256" key="4">
    <source>
        <dbReference type="ARBA" id="ARBA00022825"/>
    </source>
</evidence>
<dbReference type="InterPro" id="IPR023828">
    <property type="entry name" value="Peptidase_S8_Ser-AS"/>
</dbReference>
<dbReference type="Gene3D" id="3.50.30.30">
    <property type="match status" value="1"/>
</dbReference>
<accession>A0A2J8A7T1</accession>
<dbReference type="Pfam" id="PF00082">
    <property type="entry name" value="Peptidase_S8"/>
    <property type="match status" value="1"/>
</dbReference>
<comment type="caution">
    <text evidence="7">The sequence shown here is derived from an EMBL/GenBank/DDBJ whole genome shotgun (WGS) entry which is preliminary data.</text>
</comment>
<evidence type="ECO:0000313" key="8">
    <source>
        <dbReference type="Proteomes" id="UP000236333"/>
    </source>
</evidence>
<dbReference type="PANTHER" id="PTHR43399">
    <property type="entry name" value="SUBTILISIN-RELATED"/>
    <property type="match status" value="1"/>
</dbReference>
<organism evidence="7 8">
    <name type="scientific">Tetrabaena socialis</name>
    <dbReference type="NCBI Taxonomy" id="47790"/>
    <lineage>
        <taxon>Eukaryota</taxon>
        <taxon>Viridiplantae</taxon>
        <taxon>Chlorophyta</taxon>
        <taxon>core chlorophytes</taxon>
        <taxon>Chlorophyceae</taxon>
        <taxon>CS clade</taxon>
        <taxon>Chlamydomonadales</taxon>
        <taxon>Tetrabaenaceae</taxon>
        <taxon>Tetrabaena</taxon>
    </lineage>
</organism>
<evidence type="ECO:0000256" key="2">
    <source>
        <dbReference type="ARBA" id="ARBA00022670"/>
    </source>
</evidence>
<evidence type="ECO:0000256" key="1">
    <source>
        <dbReference type="ARBA" id="ARBA00011073"/>
    </source>
</evidence>
<comment type="caution">
    <text evidence="5">Lacks conserved residue(s) required for the propagation of feature annotation.</text>
</comment>
<dbReference type="InterPro" id="IPR051048">
    <property type="entry name" value="Peptidase_S8/S53_subtilisin"/>
</dbReference>
<proteinExistence type="inferred from homology"/>
<sequence>APLVIAQPADACTELTNAPADIRGAVVLVQRSGCLPYQKALAVVAAGGSAVIMMNNVPEMMTSAPDPVYPNSYIYAVRVAMSVIPQGVGQWLTANASAAGVVRLRLANLLMPVDINTVAAFSSYGPMSDGRIKPEVVAPGVNITSAGSNGVITGDACASTVITMTGTSMASPQAAGSAALVRQYLRTGFYPTGASTDTLAAPFTPSGMLIK</sequence>
<dbReference type="PANTHER" id="PTHR43399:SF4">
    <property type="entry name" value="CELL WALL-ASSOCIATED PROTEASE"/>
    <property type="match status" value="1"/>
</dbReference>
<dbReference type="SUPFAM" id="SSF52743">
    <property type="entry name" value="Subtilisin-like"/>
    <property type="match status" value="1"/>
</dbReference>
<keyword evidence="4" id="KW-0720">Serine protease</keyword>
<dbReference type="EMBL" id="PGGS01000123">
    <property type="protein sequence ID" value="PNH08589.1"/>
    <property type="molecule type" value="Genomic_DNA"/>
</dbReference>
<protein>
    <submittedName>
        <fullName evidence="7">Serine protease/ABC transporter B family protein tagD</fullName>
    </submittedName>
</protein>
<name>A0A2J8A7T1_9CHLO</name>
<reference evidence="7 8" key="1">
    <citation type="journal article" date="2017" name="Mol. Biol. Evol.">
        <title>The 4-celled Tetrabaena socialis nuclear genome reveals the essential components for genetic control of cell number at the origin of multicellularity in the volvocine lineage.</title>
        <authorList>
            <person name="Featherston J."/>
            <person name="Arakaki Y."/>
            <person name="Hanschen E.R."/>
            <person name="Ferris P.J."/>
            <person name="Michod R.E."/>
            <person name="Olson B.J.S.C."/>
            <person name="Nozaki H."/>
            <person name="Durand P.M."/>
        </authorList>
    </citation>
    <scope>NUCLEOTIDE SEQUENCE [LARGE SCALE GENOMIC DNA]</scope>
    <source>
        <strain evidence="7 8">NIES-571</strain>
    </source>
</reference>
<dbReference type="GO" id="GO:0006508">
    <property type="term" value="P:proteolysis"/>
    <property type="evidence" value="ECO:0007669"/>
    <property type="project" value="UniProtKB-KW"/>
</dbReference>
<gene>
    <name evidence="7" type="ORF">TSOC_004844</name>
</gene>
<dbReference type="GO" id="GO:0004252">
    <property type="term" value="F:serine-type endopeptidase activity"/>
    <property type="evidence" value="ECO:0007669"/>
    <property type="project" value="InterPro"/>
</dbReference>
<evidence type="ECO:0000313" key="7">
    <source>
        <dbReference type="EMBL" id="PNH08589.1"/>
    </source>
</evidence>
<dbReference type="InterPro" id="IPR036852">
    <property type="entry name" value="Peptidase_S8/S53_dom_sf"/>
</dbReference>
<evidence type="ECO:0000256" key="5">
    <source>
        <dbReference type="PROSITE-ProRule" id="PRU01240"/>
    </source>
</evidence>
<keyword evidence="3" id="KW-0378">Hydrolase</keyword>
<keyword evidence="2 7" id="KW-0645">Protease</keyword>
<dbReference type="PROSITE" id="PS51892">
    <property type="entry name" value="SUBTILASE"/>
    <property type="match status" value="1"/>
</dbReference>
<keyword evidence="8" id="KW-1185">Reference proteome</keyword>
<dbReference type="Gene3D" id="3.40.50.200">
    <property type="entry name" value="Peptidase S8/S53 domain"/>
    <property type="match status" value="1"/>
</dbReference>
<dbReference type="PROSITE" id="PS00138">
    <property type="entry name" value="SUBTILASE_SER"/>
    <property type="match status" value="1"/>
</dbReference>
<feature type="non-terminal residue" evidence="7">
    <location>
        <position position="211"/>
    </location>
</feature>
<dbReference type="AlphaFoldDB" id="A0A2J8A7T1"/>